<dbReference type="InterPro" id="IPR011990">
    <property type="entry name" value="TPR-like_helical_dom_sf"/>
</dbReference>
<reference evidence="2 3" key="1">
    <citation type="journal article" date="2020" name="ISME J.">
        <title>Comparative genomics reveals insights into cyanobacterial evolution and habitat adaptation.</title>
        <authorList>
            <person name="Chen M.Y."/>
            <person name="Teng W.K."/>
            <person name="Zhao L."/>
            <person name="Hu C.X."/>
            <person name="Zhou Y.K."/>
            <person name="Han B.P."/>
            <person name="Song L.R."/>
            <person name="Shu W.S."/>
        </authorList>
    </citation>
    <scope>NUCLEOTIDE SEQUENCE [LARGE SCALE GENOMIC DNA]</scope>
    <source>
        <strain evidence="2 3">FACHB-1370</strain>
    </source>
</reference>
<gene>
    <name evidence="2" type="ORF">H6G72_12605</name>
</gene>
<protein>
    <submittedName>
        <fullName evidence="2">Uncharacterized protein</fullName>
    </submittedName>
</protein>
<evidence type="ECO:0000313" key="2">
    <source>
        <dbReference type="EMBL" id="MBD2544662.1"/>
    </source>
</evidence>
<sequence>MKAFFSSKLMMGSMSILLATGQVGGCSDRQETKTETRPPATEISTQIRGIPLSCYVQVGPKGIHPSITSSTVELENFQSAQWAEIALEYAKVGDFAQAITLTEKMGDYLQKNQTLVELAGQLAAGGNYEQAKQLVATIKEYETYRAKGLARIGQYYAISGNNSAANLMFSEAIAFAKTLDAESIQPMALAEIAIEYAAAGKEQEAMQLVAEIQDENSKAMALAGMATAWAKAQQLSKALQVAQSIQDDYYKAQALTDIAKKVTVDQLPPIVENINRITDETNKIAALAEVVMLYIRAGQFDQAAELTKTLLGNDWLLPGIIAEYAKTGQINPITTLTNSIENEYWQNRALISMVSGYAAMGDFAKALDLANGIASADTKSSALMAIAQALAERKEYRQSLELFENIAASTENEAIDYDIESYFFPLVKCAIATGLRSNITQSR</sequence>
<evidence type="ECO:0000256" key="1">
    <source>
        <dbReference type="SAM" id="Coils"/>
    </source>
</evidence>
<keyword evidence="1" id="KW-0175">Coiled coil</keyword>
<proteinExistence type="predicted"/>
<accession>A0ABR8EEB0</accession>
<dbReference type="RefSeq" id="WP_054465754.1">
    <property type="nucleotide sequence ID" value="NZ_JACJSK010000015.1"/>
</dbReference>
<organism evidence="2 3">
    <name type="scientific">Planktothricoides raciborskii FACHB-1370</name>
    <dbReference type="NCBI Taxonomy" id="2949576"/>
    <lineage>
        <taxon>Bacteria</taxon>
        <taxon>Bacillati</taxon>
        <taxon>Cyanobacteriota</taxon>
        <taxon>Cyanophyceae</taxon>
        <taxon>Oscillatoriophycideae</taxon>
        <taxon>Oscillatoriales</taxon>
        <taxon>Oscillatoriaceae</taxon>
        <taxon>Planktothricoides</taxon>
    </lineage>
</organism>
<dbReference type="SUPFAM" id="SSF48452">
    <property type="entry name" value="TPR-like"/>
    <property type="match status" value="1"/>
</dbReference>
<name>A0ABR8EEB0_9CYAN</name>
<keyword evidence="3" id="KW-1185">Reference proteome</keyword>
<evidence type="ECO:0000313" key="3">
    <source>
        <dbReference type="Proteomes" id="UP000641954"/>
    </source>
</evidence>
<dbReference type="Gene3D" id="1.25.40.10">
    <property type="entry name" value="Tetratricopeptide repeat domain"/>
    <property type="match status" value="4"/>
</dbReference>
<dbReference type="Proteomes" id="UP000641954">
    <property type="component" value="Unassembled WGS sequence"/>
</dbReference>
<comment type="caution">
    <text evidence="2">The sequence shown here is derived from an EMBL/GenBank/DDBJ whole genome shotgun (WGS) entry which is preliminary data.</text>
</comment>
<dbReference type="EMBL" id="JACJSK010000015">
    <property type="protein sequence ID" value="MBD2544662.1"/>
    <property type="molecule type" value="Genomic_DNA"/>
</dbReference>
<feature type="coiled-coil region" evidence="1">
    <location>
        <begin position="386"/>
        <end position="413"/>
    </location>
</feature>